<proteinExistence type="predicted"/>
<name>A0AAT9GKQ5_9BACT</name>
<dbReference type="RefSeq" id="WP_353548901.1">
    <property type="nucleotide sequence ID" value="NZ_AP029612.1"/>
</dbReference>
<protein>
    <recommendedName>
        <fullName evidence="1">DUF6671 domain-containing protein</fullName>
    </recommendedName>
</protein>
<evidence type="ECO:0000259" key="1">
    <source>
        <dbReference type="Pfam" id="PF20376"/>
    </source>
</evidence>
<feature type="domain" description="DUF6671" evidence="1">
    <location>
        <begin position="65"/>
        <end position="281"/>
    </location>
</feature>
<sequence length="281" mass="31344">MLSMFSGRKLVIATMHGKEKVIAPLLEQALGVTCIVPESFNTDLLGTFTGEKEREEDPLATARKKCLLAMEATGCDMGIANEGSFGPHPSLYFIGADDELVIFIDQKNNLEIIAREISTETNFSYKEIAQEKELMEFAGQVMFPSHGLILRKSRQEQTDIVKGITDMPTLLDTYQTMAAKYPMVGVETDMRAMYNPTRMKVIEIATKKLIEKIQTACPACQMPGFSITDAKTGLPCDLCGSPTRSVLAYIYQCTHCGFSEEKHYPHNKQTEDPMYCDHCNP</sequence>
<dbReference type="EMBL" id="AP029612">
    <property type="protein sequence ID" value="BFG71266.1"/>
    <property type="molecule type" value="Genomic_DNA"/>
</dbReference>
<gene>
    <name evidence="2" type="ORF">KACHI17_21470</name>
</gene>
<accession>A0AAT9GKQ5</accession>
<dbReference type="InterPro" id="IPR046612">
    <property type="entry name" value="DUF6671"/>
</dbReference>
<evidence type="ECO:0000313" key="2">
    <source>
        <dbReference type="EMBL" id="BFG71266.1"/>
    </source>
</evidence>
<dbReference type="Pfam" id="PF20376">
    <property type="entry name" value="DUF6671"/>
    <property type="match status" value="1"/>
</dbReference>
<dbReference type="AlphaFoldDB" id="A0AAT9GKQ5"/>
<reference evidence="2" key="1">
    <citation type="submission" date="2024-02" db="EMBL/GenBank/DDBJ databases">
        <title>Sediminibacterium planktonica sp. nov. and Sediminibacterium longus sp. nov., isolated from surface lake and river water.</title>
        <authorList>
            <person name="Watanabe K."/>
            <person name="Takemine S."/>
            <person name="Ishii Y."/>
            <person name="Ogata Y."/>
            <person name="Shindo C."/>
            <person name="Suda W."/>
        </authorList>
    </citation>
    <scope>NUCLEOTIDE SEQUENCE</scope>
    <source>
        <strain evidence="2">KACHI17</strain>
    </source>
</reference>
<organism evidence="2">
    <name type="scientific">Sediminibacterium sp. KACHI17</name>
    <dbReference type="NCBI Taxonomy" id="1751071"/>
    <lineage>
        <taxon>Bacteria</taxon>
        <taxon>Pseudomonadati</taxon>
        <taxon>Bacteroidota</taxon>
        <taxon>Chitinophagia</taxon>
        <taxon>Chitinophagales</taxon>
        <taxon>Chitinophagaceae</taxon>
        <taxon>Sediminibacterium</taxon>
    </lineage>
</organism>